<dbReference type="InterPro" id="IPR029060">
    <property type="entry name" value="PIN-like_dom_sf"/>
</dbReference>
<dbReference type="SUPFAM" id="SSF88723">
    <property type="entry name" value="PIN domain-like"/>
    <property type="match status" value="1"/>
</dbReference>
<accession>A0ABP8JU40</accession>
<dbReference type="RefSeq" id="WP_345263385.1">
    <property type="nucleotide sequence ID" value="NZ_BAABHB010000001.1"/>
</dbReference>
<proteinExistence type="predicted"/>
<evidence type="ECO:0000313" key="3">
    <source>
        <dbReference type="Proteomes" id="UP001500936"/>
    </source>
</evidence>
<dbReference type="Proteomes" id="UP001500936">
    <property type="component" value="Unassembled WGS sequence"/>
</dbReference>
<dbReference type="Gene3D" id="3.40.50.1010">
    <property type="entry name" value="5'-nuclease"/>
    <property type="match status" value="1"/>
</dbReference>
<keyword evidence="3" id="KW-1185">Reference proteome</keyword>
<organism evidence="2 3">
    <name type="scientific">Nibrella viscosa</name>
    <dbReference type="NCBI Taxonomy" id="1084524"/>
    <lineage>
        <taxon>Bacteria</taxon>
        <taxon>Pseudomonadati</taxon>
        <taxon>Bacteroidota</taxon>
        <taxon>Cytophagia</taxon>
        <taxon>Cytophagales</taxon>
        <taxon>Spirosomataceae</taxon>
        <taxon>Nibrella</taxon>
    </lineage>
</organism>
<dbReference type="Pfam" id="PF01850">
    <property type="entry name" value="PIN"/>
    <property type="match status" value="1"/>
</dbReference>
<comment type="caution">
    <text evidence="2">The sequence shown here is derived from an EMBL/GenBank/DDBJ whole genome shotgun (WGS) entry which is preliminary data.</text>
</comment>
<gene>
    <name evidence="2" type="ORF">GCM10023187_03800</name>
</gene>
<protein>
    <recommendedName>
        <fullName evidence="1">PIN domain-containing protein</fullName>
    </recommendedName>
</protein>
<dbReference type="EMBL" id="BAABHB010000001">
    <property type="protein sequence ID" value="GAA4396089.1"/>
    <property type="molecule type" value="Genomic_DNA"/>
</dbReference>
<dbReference type="InterPro" id="IPR002716">
    <property type="entry name" value="PIN_dom"/>
</dbReference>
<evidence type="ECO:0000313" key="2">
    <source>
        <dbReference type="EMBL" id="GAA4396089.1"/>
    </source>
</evidence>
<evidence type="ECO:0000259" key="1">
    <source>
        <dbReference type="Pfam" id="PF01850"/>
    </source>
</evidence>
<reference evidence="3" key="1">
    <citation type="journal article" date="2019" name="Int. J. Syst. Evol. Microbiol.">
        <title>The Global Catalogue of Microorganisms (GCM) 10K type strain sequencing project: providing services to taxonomists for standard genome sequencing and annotation.</title>
        <authorList>
            <consortium name="The Broad Institute Genomics Platform"/>
            <consortium name="The Broad Institute Genome Sequencing Center for Infectious Disease"/>
            <person name="Wu L."/>
            <person name="Ma J."/>
        </authorList>
    </citation>
    <scope>NUCLEOTIDE SEQUENCE [LARGE SCALE GENOMIC DNA]</scope>
    <source>
        <strain evidence="3">JCM 17925</strain>
    </source>
</reference>
<name>A0ABP8JU40_9BACT</name>
<feature type="domain" description="PIN" evidence="1">
    <location>
        <begin position="7"/>
        <end position="112"/>
    </location>
</feature>
<sequence length="125" mass="14143">MERIPADTNALGYLQLNHPTVVALLDGKQVFVSELTEIELLCNPNLSKTERKLTQELLDDCYIITLNEQIKRIAIQIRLSTRMKLIDAIVAATGVWLDIPILTHDNGFERAKNVATIILFDKEVK</sequence>